<accession>A0ACD6AFT6</accession>
<reference evidence="1" key="1">
    <citation type="submission" date="2021-05" db="EMBL/GenBank/DDBJ databases">
        <authorList>
            <person name="Scholz U."/>
            <person name="Mascher M."/>
            <person name="Fiebig A."/>
        </authorList>
    </citation>
    <scope>NUCLEOTIDE SEQUENCE [LARGE SCALE GENOMIC DNA]</scope>
</reference>
<evidence type="ECO:0000313" key="2">
    <source>
        <dbReference type="Proteomes" id="UP001732700"/>
    </source>
</evidence>
<evidence type="ECO:0000313" key="1">
    <source>
        <dbReference type="EnsemblPlants" id="AVESA.00010b.r2.7DG1398690.1.CDS"/>
    </source>
</evidence>
<keyword evidence="2" id="KW-1185">Reference proteome</keyword>
<dbReference type="EnsemblPlants" id="AVESA.00010b.r2.7DG1398690.1">
    <property type="protein sequence ID" value="AVESA.00010b.r2.7DG1398690.1.CDS"/>
    <property type="gene ID" value="AVESA.00010b.r2.7DG1398690"/>
</dbReference>
<organism evidence="1 2">
    <name type="scientific">Avena sativa</name>
    <name type="common">Oat</name>
    <dbReference type="NCBI Taxonomy" id="4498"/>
    <lineage>
        <taxon>Eukaryota</taxon>
        <taxon>Viridiplantae</taxon>
        <taxon>Streptophyta</taxon>
        <taxon>Embryophyta</taxon>
        <taxon>Tracheophyta</taxon>
        <taxon>Spermatophyta</taxon>
        <taxon>Magnoliopsida</taxon>
        <taxon>Liliopsida</taxon>
        <taxon>Poales</taxon>
        <taxon>Poaceae</taxon>
        <taxon>BOP clade</taxon>
        <taxon>Pooideae</taxon>
        <taxon>Poodae</taxon>
        <taxon>Poeae</taxon>
        <taxon>Poeae Chloroplast Group 1 (Aveneae type)</taxon>
        <taxon>Aveninae</taxon>
        <taxon>Avena</taxon>
    </lineage>
</organism>
<name>A0ACD6AFT6_AVESA</name>
<dbReference type="Proteomes" id="UP001732700">
    <property type="component" value="Chromosome 7D"/>
</dbReference>
<reference evidence="1" key="2">
    <citation type="submission" date="2025-09" db="UniProtKB">
        <authorList>
            <consortium name="EnsemblPlants"/>
        </authorList>
    </citation>
    <scope>IDENTIFICATION</scope>
</reference>
<proteinExistence type="predicted"/>
<protein>
    <submittedName>
        <fullName evidence="1">Uncharacterized protein</fullName>
    </submittedName>
</protein>
<sequence length="509" mass="56795">MEAAHSCRLKCLLYGLLIAISWLSLFLFHFQFVHISVVAHSYLSSSHLRAGPAALAVSFVVSSPPAPPEVHDDDAEIRLPPSQCEGRRVYMLDLPSEFNLLKDCVEGSPAFEDEANACVVMSNAGLGPALPAVAGNGNGTGGIIIPKNGWFNTNQHALEVIFHNRMRQYECLTDDAAAATAVYVPYYAGLEMYRHTCYSSAAVRETPSAEFLRWLSSRPRWAALGGRDHFMVTSKTTWMFRRAPSNDSTTGCGNGFLLRPESANMTVLTHESNMWARRDMAVPYPTYFHPSSAADVAAWQARARGTRRPWLFAFAGARRPSNGLVLRGHVIDKCVASPGRCRMLDCSHGLEGNTTCRSPEKVMALFTSSRFCLQPVGDSYMRRSSIDAVVAGCIPVFFHEASTFEKQYRWHEPDNGGDVVDARRPYSVLIPRLELIAGKVDIEEVLSKYSDEEVAAMREEVVKMIPRFMYKDPRVRFEGEMKDGFDIAMEGVMERTRRIRNGEDLGWDL</sequence>